<dbReference type="SUPFAM" id="SSF52091">
    <property type="entry name" value="SpoIIaa-like"/>
    <property type="match status" value="1"/>
</dbReference>
<evidence type="ECO:0000313" key="5">
    <source>
        <dbReference type="Proteomes" id="UP000540685"/>
    </source>
</evidence>
<evidence type="ECO:0000259" key="3">
    <source>
        <dbReference type="PROSITE" id="PS50801"/>
    </source>
</evidence>
<dbReference type="GO" id="GO:0043856">
    <property type="term" value="F:anti-sigma factor antagonist activity"/>
    <property type="evidence" value="ECO:0007669"/>
    <property type="project" value="InterPro"/>
</dbReference>
<dbReference type="InterPro" id="IPR036513">
    <property type="entry name" value="STAS_dom_sf"/>
</dbReference>
<dbReference type="Proteomes" id="UP000540685">
    <property type="component" value="Unassembled WGS sequence"/>
</dbReference>
<dbReference type="CDD" id="cd07043">
    <property type="entry name" value="STAS_anti-anti-sigma_factors"/>
    <property type="match status" value="1"/>
</dbReference>
<gene>
    <name evidence="4" type="ORF">F4562_004875</name>
</gene>
<dbReference type="InterPro" id="IPR003658">
    <property type="entry name" value="Anti-sigma_ant"/>
</dbReference>
<comment type="similarity">
    <text evidence="1 2">Belongs to the anti-sigma-factor antagonist family.</text>
</comment>
<evidence type="ECO:0000313" key="4">
    <source>
        <dbReference type="EMBL" id="MBB5821813.1"/>
    </source>
</evidence>
<protein>
    <recommendedName>
        <fullName evidence="2">Anti-sigma factor antagonist</fullName>
    </recommendedName>
</protein>
<accession>A0A7W9IKK8</accession>
<dbReference type="InterPro" id="IPR002645">
    <property type="entry name" value="STAS_dom"/>
</dbReference>
<feature type="domain" description="STAS" evidence="3">
    <location>
        <begin position="1"/>
        <end position="100"/>
    </location>
</feature>
<dbReference type="Gene3D" id="3.30.750.24">
    <property type="entry name" value="STAS domain"/>
    <property type="match status" value="1"/>
</dbReference>
<dbReference type="PROSITE" id="PS50801">
    <property type="entry name" value="STAS"/>
    <property type="match status" value="1"/>
</dbReference>
<evidence type="ECO:0000256" key="1">
    <source>
        <dbReference type="ARBA" id="ARBA00009013"/>
    </source>
</evidence>
<dbReference type="NCBIfam" id="TIGR00377">
    <property type="entry name" value="ant_ant_sig"/>
    <property type="match status" value="1"/>
</dbReference>
<keyword evidence="5" id="KW-1185">Reference proteome</keyword>
<sequence length="103" mass="10846">MILHAGGSLDYLSSQLLKEEIDVALRTEGGRRLVIDLGGVSFCDSTGYGVLIYALTRVRAVAGSLVLAGLPTTMRERLNLLGLGELFDVRDTAEEAVTPPGGG</sequence>
<dbReference type="PANTHER" id="PTHR33495:SF2">
    <property type="entry name" value="ANTI-SIGMA FACTOR ANTAGONIST TM_1081-RELATED"/>
    <property type="match status" value="1"/>
</dbReference>
<proteinExistence type="inferred from homology"/>
<dbReference type="PANTHER" id="PTHR33495">
    <property type="entry name" value="ANTI-SIGMA FACTOR ANTAGONIST TM_1081-RELATED-RELATED"/>
    <property type="match status" value="1"/>
</dbReference>
<dbReference type="AlphaFoldDB" id="A0A7W9IKK8"/>
<organism evidence="4 5">
    <name type="scientific">Streptosporangium becharense</name>
    <dbReference type="NCBI Taxonomy" id="1816182"/>
    <lineage>
        <taxon>Bacteria</taxon>
        <taxon>Bacillati</taxon>
        <taxon>Actinomycetota</taxon>
        <taxon>Actinomycetes</taxon>
        <taxon>Streptosporangiales</taxon>
        <taxon>Streptosporangiaceae</taxon>
        <taxon>Streptosporangium</taxon>
    </lineage>
</organism>
<evidence type="ECO:0000256" key="2">
    <source>
        <dbReference type="RuleBase" id="RU003749"/>
    </source>
</evidence>
<comment type="caution">
    <text evidence="4">The sequence shown here is derived from an EMBL/GenBank/DDBJ whole genome shotgun (WGS) entry which is preliminary data.</text>
</comment>
<dbReference type="EMBL" id="JACHMP010000001">
    <property type="protein sequence ID" value="MBB5821813.1"/>
    <property type="molecule type" value="Genomic_DNA"/>
</dbReference>
<name>A0A7W9IKK8_9ACTN</name>
<reference evidence="4 5" key="1">
    <citation type="submission" date="2020-08" db="EMBL/GenBank/DDBJ databases">
        <title>Sequencing the genomes of 1000 actinobacteria strains.</title>
        <authorList>
            <person name="Klenk H.-P."/>
        </authorList>
    </citation>
    <scope>NUCLEOTIDE SEQUENCE [LARGE SCALE GENOMIC DNA]</scope>
    <source>
        <strain evidence="4 5">DSM 46887</strain>
    </source>
</reference>
<dbReference type="Pfam" id="PF01740">
    <property type="entry name" value="STAS"/>
    <property type="match status" value="1"/>
</dbReference>